<comment type="caution">
    <text evidence="1">The sequence shown here is derived from an EMBL/GenBank/DDBJ whole genome shotgun (WGS) entry which is preliminary data.</text>
</comment>
<protein>
    <submittedName>
        <fullName evidence="1">Uncharacterized protein</fullName>
    </submittedName>
</protein>
<evidence type="ECO:0000313" key="2">
    <source>
        <dbReference type="Proteomes" id="UP000183567"/>
    </source>
</evidence>
<dbReference type="AlphaFoldDB" id="A0A1J8PM83"/>
<sequence>MVDHSPILLTPMADPPFQIQNHWVTTEDLYDVCEYATSRLLACRRAVVISYATNTFGFKDAFKGWLSWKLETFIGPIINICISSSVLPLTSAYLNKILTIQAITRLESMPQSSSLFDRFIEIDPDRYVPQWCNDMRSAVKFSFDWWSSCHIDHERPFT</sequence>
<accession>A0A1J8PM83</accession>
<dbReference type="Proteomes" id="UP000183567">
    <property type="component" value="Unassembled WGS sequence"/>
</dbReference>
<evidence type="ECO:0000313" key="1">
    <source>
        <dbReference type="EMBL" id="OJA10238.1"/>
    </source>
</evidence>
<organism evidence="1 2">
    <name type="scientific">Rhizopogon vesiculosus</name>
    <dbReference type="NCBI Taxonomy" id="180088"/>
    <lineage>
        <taxon>Eukaryota</taxon>
        <taxon>Fungi</taxon>
        <taxon>Dikarya</taxon>
        <taxon>Basidiomycota</taxon>
        <taxon>Agaricomycotina</taxon>
        <taxon>Agaricomycetes</taxon>
        <taxon>Agaricomycetidae</taxon>
        <taxon>Boletales</taxon>
        <taxon>Suillineae</taxon>
        <taxon>Rhizopogonaceae</taxon>
        <taxon>Rhizopogon</taxon>
    </lineage>
</organism>
<proteinExistence type="predicted"/>
<keyword evidence="2" id="KW-1185">Reference proteome</keyword>
<gene>
    <name evidence="1" type="ORF">AZE42_11905</name>
</gene>
<reference evidence="1 2" key="1">
    <citation type="submission" date="2016-03" db="EMBL/GenBank/DDBJ databases">
        <title>Comparative genomics of the ectomycorrhizal sister species Rhizopogon vinicolor and Rhizopogon vesiculosus (Basidiomycota: Boletales) reveals a divergence of the mating type B locus.</title>
        <authorList>
            <person name="Mujic A.B."/>
            <person name="Kuo A."/>
            <person name="Tritt A."/>
            <person name="Lipzen A."/>
            <person name="Chen C."/>
            <person name="Johnson J."/>
            <person name="Sharma A."/>
            <person name="Barry K."/>
            <person name="Grigoriev I.V."/>
            <person name="Spatafora J.W."/>
        </authorList>
    </citation>
    <scope>NUCLEOTIDE SEQUENCE [LARGE SCALE GENOMIC DNA]</scope>
    <source>
        <strain evidence="1 2">AM-OR11-056</strain>
    </source>
</reference>
<name>A0A1J8PM83_9AGAM</name>
<dbReference type="EMBL" id="LVVM01005556">
    <property type="protein sequence ID" value="OJA10238.1"/>
    <property type="molecule type" value="Genomic_DNA"/>
</dbReference>